<organism evidence="2 3">
    <name type="scientific">Paraeggerthella hongkongensis</name>
    <dbReference type="NCBI Taxonomy" id="230658"/>
    <lineage>
        <taxon>Bacteria</taxon>
        <taxon>Bacillati</taxon>
        <taxon>Actinomycetota</taxon>
        <taxon>Coriobacteriia</taxon>
        <taxon>Eggerthellales</taxon>
        <taxon>Eggerthellaceae</taxon>
        <taxon>Paraeggerthella</taxon>
    </lineage>
</organism>
<comment type="caution">
    <text evidence="2">The sequence shown here is derived from an EMBL/GenBank/DDBJ whole genome shotgun (WGS) entry which is preliminary data.</text>
</comment>
<keyword evidence="1" id="KW-1133">Transmembrane helix</keyword>
<reference evidence="3" key="1">
    <citation type="submission" date="2018-05" db="EMBL/GenBank/DDBJ databases">
        <title>Genome Sequencing of selected type strains of the family Eggerthellaceae.</title>
        <authorList>
            <person name="Danylec N."/>
            <person name="Stoll D.A."/>
            <person name="Doetsch A."/>
            <person name="Huch M."/>
        </authorList>
    </citation>
    <scope>NUCLEOTIDE SEQUENCE [LARGE SCALE GENOMIC DNA]</scope>
    <source>
        <strain evidence="3">DSM 16106</strain>
    </source>
</reference>
<keyword evidence="1" id="KW-0472">Membrane</keyword>
<name>A0A3N0BK40_9ACTN</name>
<dbReference type="OrthoDB" id="3197290at2"/>
<dbReference type="EMBL" id="QICD01000003">
    <property type="protein sequence ID" value="RNL48165.1"/>
    <property type="molecule type" value="Genomic_DNA"/>
</dbReference>
<keyword evidence="1" id="KW-0812">Transmembrane</keyword>
<sequence>MQFNFFNKRNDYVESDGPVRYLDASGLQRPLDMPRSQMAIMGLFVVAAAVIGGFMLFNVLDEVQGKAARAQASVEQNLAREVTYDLPVLPSVIQNGDNASIKQGFVDAGATIYDTTSEEEAAAGNMDIIKLPSDVSELDAGVLYSKGIPNLSAAEAALLLNGSWTLEVDRSEGVSMRVTYADFTSGTVEAAVQAAIASEGFDPATTPEGGAGVDEVGNTFQTGTVDVGGTVYTWKVSAIALSSVYNISGLPDTAVYVGIRLTA</sequence>
<proteinExistence type="predicted"/>
<feature type="transmembrane region" description="Helical" evidence="1">
    <location>
        <begin position="38"/>
        <end position="60"/>
    </location>
</feature>
<keyword evidence="3" id="KW-1185">Reference proteome</keyword>
<evidence type="ECO:0000256" key="1">
    <source>
        <dbReference type="SAM" id="Phobius"/>
    </source>
</evidence>
<gene>
    <name evidence="2" type="ORF">DMP08_03160</name>
</gene>
<accession>A0A3N0BK40</accession>
<dbReference type="AlphaFoldDB" id="A0A3N0BK40"/>
<dbReference type="RefSeq" id="WP_123191540.1">
    <property type="nucleotide sequence ID" value="NZ_QICD01000003.1"/>
</dbReference>
<evidence type="ECO:0000313" key="3">
    <source>
        <dbReference type="Proteomes" id="UP000278632"/>
    </source>
</evidence>
<protein>
    <submittedName>
        <fullName evidence="2">Teichoic acid transporter</fullName>
    </submittedName>
</protein>
<evidence type="ECO:0000313" key="2">
    <source>
        <dbReference type="EMBL" id="RNL48165.1"/>
    </source>
</evidence>
<dbReference type="Proteomes" id="UP000278632">
    <property type="component" value="Unassembled WGS sequence"/>
</dbReference>